<dbReference type="InterPro" id="IPR001882">
    <property type="entry name" value="Biotin_BS"/>
</dbReference>
<evidence type="ECO:0000313" key="4">
    <source>
        <dbReference type="EMBL" id="TMQ48269.1"/>
    </source>
</evidence>
<evidence type="ECO:0000256" key="2">
    <source>
        <dbReference type="SAM" id="MobiDB-lite"/>
    </source>
</evidence>
<dbReference type="PANTHER" id="PTHR45266">
    <property type="entry name" value="OXALOACETATE DECARBOXYLASE ALPHA CHAIN"/>
    <property type="match status" value="1"/>
</dbReference>
<name>A0A538SA78_UNCEI</name>
<feature type="compositionally biased region" description="Basic residues" evidence="2">
    <location>
        <begin position="201"/>
        <end position="222"/>
    </location>
</feature>
<keyword evidence="1" id="KW-0092">Biotin</keyword>
<sequence>MLAPAPPPEGDRGVTGSRARRGPALASRAGRRRPRPGGSLPRRRYGGVPGRWRWGVPLPRGQHAPPGRAPGHRSRHRRRPGARAAPDRRRAAAAVRPVGGEGPGPRHRGADLCRGPLAGLPASGGRGGEGALAPGPVPACGRRGRVGQSGAGPLRPDPGQADRRRRDAQGGARAPGRGPRRRSGARRGHEPAVPEGARAGPRGRARELRHRVDRARVPGRLHRACDRAGPGSRARRGLDLRGGENAGSRVARARGGPDRGPARRFRGVPRSRALAPARARMSLRLAWRDGDRVRVVEAAAGSGRYRVSVDGVEIALEVEWLDRDIFRLVTPQGAVLAEVTAAGERRFVRLGAMDFVFEREGEEGRTLRAGAPRRSAAHGSGLEAPMPGVVTRVMAAVGEEVRKGQPLVVLEAMKMEHVIRAPRDGRVRSVAASAGEMVSGGMPLVELED</sequence>
<feature type="region of interest" description="Disordered" evidence="2">
    <location>
        <begin position="1"/>
        <end position="265"/>
    </location>
</feature>
<dbReference type="SUPFAM" id="SSF51230">
    <property type="entry name" value="Single hybrid motif"/>
    <property type="match status" value="1"/>
</dbReference>
<gene>
    <name evidence="4" type="ORF">E6K73_12350</name>
</gene>
<evidence type="ECO:0000256" key="1">
    <source>
        <dbReference type="ARBA" id="ARBA00023267"/>
    </source>
</evidence>
<dbReference type="InterPro" id="IPR000089">
    <property type="entry name" value="Biotin_lipoyl"/>
</dbReference>
<dbReference type="PANTHER" id="PTHR45266:SF3">
    <property type="entry name" value="OXALOACETATE DECARBOXYLASE ALPHA CHAIN"/>
    <property type="match status" value="1"/>
</dbReference>
<dbReference type="PROSITE" id="PS00188">
    <property type="entry name" value="BIOTIN"/>
    <property type="match status" value="1"/>
</dbReference>
<dbReference type="EMBL" id="VBOT01000148">
    <property type="protein sequence ID" value="TMQ48269.1"/>
    <property type="molecule type" value="Genomic_DNA"/>
</dbReference>
<organism evidence="4 5">
    <name type="scientific">Eiseniibacteriota bacterium</name>
    <dbReference type="NCBI Taxonomy" id="2212470"/>
    <lineage>
        <taxon>Bacteria</taxon>
        <taxon>Candidatus Eiseniibacteriota</taxon>
    </lineage>
</organism>
<protein>
    <recommendedName>
        <fullName evidence="3">Lipoyl-binding domain-containing protein</fullName>
    </recommendedName>
</protein>
<dbReference type="InterPro" id="IPR050709">
    <property type="entry name" value="Biotin_Carboxyl_Carrier/Decarb"/>
</dbReference>
<reference evidence="4 5" key="1">
    <citation type="journal article" date="2019" name="Nat. Microbiol.">
        <title>Mediterranean grassland soil C-N compound turnover is dependent on rainfall and depth, and is mediated by genomically divergent microorganisms.</title>
        <authorList>
            <person name="Diamond S."/>
            <person name="Andeer P.F."/>
            <person name="Li Z."/>
            <person name="Crits-Christoph A."/>
            <person name="Burstein D."/>
            <person name="Anantharaman K."/>
            <person name="Lane K.R."/>
            <person name="Thomas B.C."/>
            <person name="Pan C."/>
            <person name="Northen T.R."/>
            <person name="Banfield J.F."/>
        </authorList>
    </citation>
    <scope>NUCLEOTIDE SEQUENCE [LARGE SCALE GENOMIC DNA]</scope>
    <source>
        <strain evidence="4">WS_3</strain>
    </source>
</reference>
<dbReference type="Gene3D" id="2.40.50.100">
    <property type="match status" value="1"/>
</dbReference>
<dbReference type="InterPro" id="IPR011053">
    <property type="entry name" value="Single_hybrid_motif"/>
</dbReference>
<dbReference type="AlphaFoldDB" id="A0A538SA78"/>
<accession>A0A538SA78</accession>
<dbReference type="FunFam" id="2.40.50.100:FF:000003">
    <property type="entry name" value="Acetyl-CoA carboxylase biotin carboxyl carrier protein"/>
    <property type="match status" value="1"/>
</dbReference>
<feature type="domain" description="Lipoyl-binding" evidence="3">
    <location>
        <begin position="366"/>
        <end position="448"/>
    </location>
</feature>
<dbReference type="Pfam" id="PF00364">
    <property type="entry name" value="Biotin_lipoyl"/>
    <property type="match status" value="1"/>
</dbReference>
<evidence type="ECO:0000259" key="3">
    <source>
        <dbReference type="PROSITE" id="PS50968"/>
    </source>
</evidence>
<proteinExistence type="predicted"/>
<comment type="caution">
    <text evidence="4">The sequence shown here is derived from an EMBL/GenBank/DDBJ whole genome shotgun (WGS) entry which is preliminary data.</text>
</comment>
<dbReference type="PROSITE" id="PS50968">
    <property type="entry name" value="BIOTINYL_LIPOYL"/>
    <property type="match status" value="1"/>
</dbReference>
<feature type="compositionally biased region" description="Basic residues" evidence="2">
    <location>
        <begin position="70"/>
        <end position="81"/>
    </location>
</feature>
<evidence type="ECO:0000313" key="5">
    <source>
        <dbReference type="Proteomes" id="UP000320184"/>
    </source>
</evidence>
<feature type="compositionally biased region" description="Basic residues" evidence="2">
    <location>
        <begin position="29"/>
        <end position="45"/>
    </location>
</feature>
<dbReference type="Proteomes" id="UP000320184">
    <property type="component" value="Unassembled WGS sequence"/>
</dbReference>
<dbReference type="CDD" id="cd06850">
    <property type="entry name" value="biotinyl_domain"/>
    <property type="match status" value="1"/>
</dbReference>